<dbReference type="SUPFAM" id="SSF56112">
    <property type="entry name" value="Protein kinase-like (PK-like)"/>
    <property type="match status" value="1"/>
</dbReference>
<feature type="repeat" description="WD" evidence="1">
    <location>
        <begin position="352"/>
        <end position="381"/>
    </location>
</feature>
<dbReference type="PANTHER" id="PTHR19879:SF9">
    <property type="entry name" value="TRANSCRIPTION INITIATION FACTOR TFIID SUBUNIT 5"/>
    <property type="match status" value="1"/>
</dbReference>
<dbReference type="EMBL" id="JADBDY010000001">
    <property type="protein sequence ID" value="MBE1455906.1"/>
    <property type="molecule type" value="Genomic_DNA"/>
</dbReference>
<dbReference type="SUPFAM" id="SSF50998">
    <property type="entry name" value="Quinoprotein alcohol dehydrogenase-like"/>
    <property type="match status" value="1"/>
</dbReference>
<reference evidence="3 4" key="1">
    <citation type="submission" date="2020-10" db="EMBL/GenBank/DDBJ databases">
        <title>Sequencing the genomes of 1000 actinobacteria strains.</title>
        <authorList>
            <person name="Klenk H.-P."/>
        </authorList>
    </citation>
    <scope>NUCLEOTIDE SEQUENCE [LARGE SCALE GENOMIC DNA]</scope>
    <source>
        <strain evidence="3 4">DSM 45157</strain>
    </source>
</reference>
<keyword evidence="4" id="KW-1185">Reference proteome</keyword>
<accession>A0ABR9HAI5</accession>
<dbReference type="InterPro" id="IPR001680">
    <property type="entry name" value="WD40_rpt"/>
</dbReference>
<proteinExistence type="predicted"/>
<protein>
    <recommendedName>
        <fullName evidence="5">WD40 repeat</fullName>
    </recommendedName>
</protein>
<evidence type="ECO:0008006" key="5">
    <source>
        <dbReference type="Google" id="ProtNLM"/>
    </source>
</evidence>
<dbReference type="InterPro" id="IPR011009">
    <property type="entry name" value="Kinase-like_dom_sf"/>
</dbReference>
<dbReference type="Gene3D" id="1.10.510.10">
    <property type="entry name" value="Transferase(Phosphotransferase) domain 1"/>
    <property type="match status" value="1"/>
</dbReference>
<organism evidence="3 4">
    <name type="scientific">Nocardiopsis terrae</name>
    <dbReference type="NCBI Taxonomy" id="372655"/>
    <lineage>
        <taxon>Bacteria</taxon>
        <taxon>Bacillati</taxon>
        <taxon>Actinomycetota</taxon>
        <taxon>Actinomycetes</taxon>
        <taxon>Streptosporangiales</taxon>
        <taxon>Nocardiopsidaceae</taxon>
        <taxon>Nocardiopsis</taxon>
    </lineage>
</organism>
<dbReference type="InterPro" id="IPR011047">
    <property type="entry name" value="Quinoprotein_ADH-like_sf"/>
</dbReference>
<dbReference type="Proteomes" id="UP000598217">
    <property type="component" value="Unassembled WGS sequence"/>
</dbReference>
<dbReference type="RefSeq" id="WP_191276393.1">
    <property type="nucleotide sequence ID" value="NZ_BMXJ01000013.1"/>
</dbReference>
<dbReference type="InterPro" id="IPR015943">
    <property type="entry name" value="WD40/YVTN_repeat-like_dom_sf"/>
</dbReference>
<dbReference type="PROSITE" id="PS50082">
    <property type="entry name" value="WD_REPEATS_2"/>
    <property type="match status" value="1"/>
</dbReference>
<comment type="caution">
    <text evidence="3">The sequence shown here is derived from an EMBL/GenBank/DDBJ whole genome shotgun (WGS) entry which is preliminary data.</text>
</comment>
<gene>
    <name evidence="3" type="ORF">H4W79_000120</name>
</gene>
<feature type="region of interest" description="Disordered" evidence="2">
    <location>
        <begin position="408"/>
        <end position="458"/>
    </location>
</feature>
<evidence type="ECO:0000313" key="3">
    <source>
        <dbReference type="EMBL" id="MBE1455906.1"/>
    </source>
</evidence>
<sequence length="676" mass="70726">MLPLHPHDPPSAGPYRLLARLGEDHRTRSYLGAVPGRPPVRVRILRSAQATDPTSRSAFAHRVRSASGLGGPHVAAVLDADLDSPVPWAATERPLGTDLDGLVRDHGPLPTAALHSFALATAQGLAALHTAQRAHGALTPESVLLTGDRALLADPGLIPSHEAQDGAGGVFDPPEGGGTPAGDVFSWAAVLCFAASGVEGPRGLDRVPLQLRGAVDACLQENANLRPSAVDLVIMLGGTASAAPWPPELASVIDVSAVAVHRALPAEPAAPEPGGRGRFIGLAAGALVLTLVTATGAVWGYDRLFALPQESTADGGSDPTDAGPDDAACLDGIGFSEPGGWEGELNAGEAVFSPDGDVLALAGDDHGLSLWDWREGELLAVPAEGADLVRDAVFSPVGCRVSAIRAEDVEEAEREERPPYRLATTYDVPTGRTQDHLGAQPAPRPDGSRERTSVSASAFSPDGRLLALGTSTRYEVDRDDSIGVVDVETGELVRTFNDGESTGSLAFLDDTRLAGSGSDTITVWDVETGDPLQTVRNVASRTMATVPGRNQVLYVRNGEVVWRDLENDSELGAFPLDDYAAVPFGAYVRSLTPDAERGLVHIAWYHSTGEEDPADRSTIRRAHLWDVETGEDLLAGNEDPMLLGAAFHPEVIAGVGADGNVNIIDPDTLETVDVIG</sequence>
<dbReference type="Gene3D" id="2.130.10.10">
    <property type="entry name" value="YVTN repeat-like/Quinoprotein amine dehydrogenase"/>
    <property type="match status" value="2"/>
</dbReference>
<evidence type="ECO:0000256" key="1">
    <source>
        <dbReference type="PROSITE-ProRule" id="PRU00221"/>
    </source>
</evidence>
<keyword evidence="1" id="KW-0853">WD repeat</keyword>
<name>A0ABR9HAI5_9ACTN</name>
<dbReference type="PANTHER" id="PTHR19879">
    <property type="entry name" value="TRANSCRIPTION INITIATION FACTOR TFIID"/>
    <property type="match status" value="1"/>
</dbReference>
<dbReference type="Gene3D" id="3.30.200.20">
    <property type="entry name" value="Phosphorylase Kinase, domain 1"/>
    <property type="match status" value="1"/>
</dbReference>
<evidence type="ECO:0000256" key="2">
    <source>
        <dbReference type="SAM" id="MobiDB-lite"/>
    </source>
</evidence>
<evidence type="ECO:0000313" key="4">
    <source>
        <dbReference type="Proteomes" id="UP000598217"/>
    </source>
</evidence>